<name>D8TA21_SELML</name>
<dbReference type="eggNOG" id="KOG0929">
    <property type="taxonomic scope" value="Eukaryota"/>
</dbReference>
<protein>
    <submittedName>
        <fullName evidence="1">Uncharacterized protein</fullName>
    </submittedName>
</protein>
<sequence length="123" mass="14073">MLYQLQIFITAATDRDSGIIHLAFEPVEKVARNYFQHITETENTIFTDCEWHSCVHKKNKFNDNISLNTFAFLHFCALVKESSVLSDSNKHQVVPCDFIGIIKRQQSVILRSKTIVITLVTTG</sequence>
<dbReference type="InParanoid" id="D8TA21"/>
<keyword evidence="2" id="KW-1185">Reference proteome</keyword>
<evidence type="ECO:0000313" key="1">
    <source>
        <dbReference type="EMBL" id="EFJ06485.1"/>
    </source>
</evidence>
<dbReference type="KEGG" id="smo:SELMODRAFT_135317"/>
<dbReference type="Gramene" id="EFJ06485">
    <property type="protein sequence ID" value="EFJ06485"/>
    <property type="gene ID" value="SELMODRAFT_135317"/>
</dbReference>
<proteinExistence type="predicted"/>
<dbReference type="EMBL" id="GL377700">
    <property type="protein sequence ID" value="EFJ06485.1"/>
    <property type="molecule type" value="Genomic_DNA"/>
</dbReference>
<dbReference type="AlphaFoldDB" id="D8TA21"/>
<dbReference type="Proteomes" id="UP000001514">
    <property type="component" value="Unassembled WGS sequence"/>
</dbReference>
<dbReference type="HOGENOM" id="CLU_2019215_0_0_1"/>
<accession>D8TA21</accession>
<reference evidence="1 2" key="1">
    <citation type="journal article" date="2011" name="Science">
        <title>The Selaginella genome identifies genetic changes associated with the evolution of vascular plants.</title>
        <authorList>
            <person name="Banks J.A."/>
            <person name="Nishiyama T."/>
            <person name="Hasebe M."/>
            <person name="Bowman J.L."/>
            <person name="Gribskov M."/>
            <person name="dePamphilis C."/>
            <person name="Albert V.A."/>
            <person name="Aono N."/>
            <person name="Aoyama T."/>
            <person name="Ambrose B.A."/>
            <person name="Ashton N.W."/>
            <person name="Axtell M.J."/>
            <person name="Barker E."/>
            <person name="Barker M.S."/>
            <person name="Bennetzen J.L."/>
            <person name="Bonawitz N.D."/>
            <person name="Chapple C."/>
            <person name="Cheng C."/>
            <person name="Correa L.G."/>
            <person name="Dacre M."/>
            <person name="DeBarry J."/>
            <person name="Dreyer I."/>
            <person name="Elias M."/>
            <person name="Engstrom E.M."/>
            <person name="Estelle M."/>
            <person name="Feng L."/>
            <person name="Finet C."/>
            <person name="Floyd S.K."/>
            <person name="Frommer W.B."/>
            <person name="Fujita T."/>
            <person name="Gramzow L."/>
            <person name="Gutensohn M."/>
            <person name="Harholt J."/>
            <person name="Hattori M."/>
            <person name="Heyl A."/>
            <person name="Hirai T."/>
            <person name="Hiwatashi Y."/>
            <person name="Ishikawa M."/>
            <person name="Iwata M."/>
            <person name="Karol K.G."/>
            <person name="Koehler B."/>
            <person name="Kolukisaoglu U."/>
            <person name="Kubo M."/>
            <person name="Kurata T."/>
            <person name="Lalonde S."/>
            <person name="Li K."/>
            <person name="Li Y."/>
            <person name="Litt A."/>
            <person name="Lyons E."/>
            <person name="Manning G."/>
            <person name="Maruyama T."/>
            <person name="Michael T.P."/>
            <person name="Mikami K."/>
            <person name="Miyazaki S."/>
            <person name="Morinaga S."/>
            <person name="Murata T."/>
            <person name="Mueller-Roeber B."/>
            <person name="Nelson D.R."/>
            <person name="Obara M."/>
            <person name="Oguri Y."/>
            <person name="Olmstead R.G."/>
            <person name="Onodera N."/>
            <person name="Petersen B.L."/>
            <person name="Pils B."/>
            <person name="Prigge M."/>
            <person name="Rensing S.A."/>
            <person name="Riano-Pachon D.M."/>
            <person name="Roberts A.W."/>
            <person name="Sato Y."/>
            <person name="Scheller H.V."/>
            <person name="Schulz B."/>
            <person name="Schulz C."/>
            <person name="Shakirov E.V."/>
            <person name="Shibagaki N."/>
            <person name="Shinohara N."/>
            <person name="Shippen D.E."/>
            <person name="Soerensen I."/>
            <person name="Sotooka R."/>
            <person name="Sugimoto N."/>
            <person name="Sugita M."/>
            <person name="Sumikawa N."/>
            <person name="Tanurdzic M."/>
            <person name="Theissen G."/>
            <person name="Ulvskov P."/>
            <person name="Wakazuki S."/>
            <person name="Weng J.K."/>
            <person name="Willats W.W."/>
            <person name="Wipf D."/>
            <person name="Wolf P.G."/>
            <person name="Yang L."/>
            <person name="Zimmer A.D."/>
            <person name="Zhu Q."/>
            <person name="Mitros T."/>
            <person name="Hellsten U."/>
            <person name="Loque D."/>
            <person name="Otillar R."/>
            <person name="Salamov A."/>
            <person name="Schmutz J."/>
            <person name="Shapiro H."/>
            <person name="Lindquist E."/>
            <person name="Lucas S."/>
            <person name="Rokhsar D."/>
            <person name="Grigoriev I.V."/>
        </authorList>
    </citation>
    <scope>NUCLEOTIDE SEQUENCE [LARGE SCALE GENOMIC DNA]</scope>
</reference>
<organism evidence="2">
    <name type="scientific">Selaginella moellendorffii</name>
    <name type="common">Spikemoss</name>
    <dbReference type="NCBI Taxonomy" id="88036"/>
    <lineage>
        <taxon>Eukaryota</taxon>
        <taxon>Viridiplantae</taxon>
        <taxon>Streptophyta</taxon>
        <taxon>Embryophyta</taxon>
        <taxon>Tracheophyta</taxon>
        <taxon>Lycopodiopsida</taxon>
        <taxon>Selaginellales</taxon>
        <taxon>Selaginellaceae</taxon>
        <taxon>Selaginella</taxon>
    </lineage>
</organism>
<evidence type="ECO:0000313" key="2">
    <source>
        <dbReference type="Proteomes" id="UP000001514"/>
    </source>
</evidence>
<gene>
    <name evidence="1" type="ORF">SELMODRAFT_135317</name>
</gene>